<dbReference type="Pfam" id="PF08240">
    <property type="entry name" value="ADH_N"/>
    <property type="match status" value="1"/>
</dbReference>
<dbReference type="SUPFAM" id="SSF50129">
    <property type="entry name" value="GroES-like"/>
    <property type="match status" value="1"/>
</dbReference>
<dbReference type="SMART" id="SM00829">
    <property type="entry name" value="PKS_ER"/>
    <property type="match status" value="1"/>
</dbReference>
<evidence type="ECO:0000256" key="1">
    <source>
        <dbReference type="ARBA" id="ARBA00001947"/>
    </source>
</evidence>
<dbReference type="GO" id="GO:0016491">
    <property type="term" value="F:oxidoreductase activity"/>
    <property type="evidence" value="ECO:0007669"/>
    <property type="project" value="UniProtKB-KW"/>
</dbReference>
<accession>A0A075JDY5</accession>
<dbReference type="InterPro" id="IPR013149">
    <property type="entry name" value="ADH-like_C"/>
</dbReference>
<name>A0A075JDY5_9MICO</name>
<dbReference type="Proteomes" id="UP000027986">
    <property type="component" value="Chromosome"/>
</dbReference>
<dbReference type="RefSeq" id="WP_038566900.1">
    <property type="nucleotide sequence ID" value="NZ_CP008889.1"/>
</dbReference>
<evidence type="ECO:0000256" key="5">
    <source>
        <dbReference type="RuleBase" id="RU361277"/>
    </source>
</evidence>
<dbReference type="GeneID" id="41840200"/>
<gene>
    <name evidence="6" type="ORF">HX89_03085</name>
</gene>
<evidence type="ECO:0000256" key="3">
    <source>
        <dbReference type="ARBA" id="ARBA00022833"/>
    </source>
</evidence>
<keyword evidence="7" id="KW-1185">Reference proteome</keyword>
<dbReference type="InterPro" id="IPR050129">
    <property type="entry name" value="Zn_alcohol_dh"/>
</dbReference>
<dbReference type="HOGENOM" id="CLU_026673_11_2_11"/>
<dbReference type="GO" id="GO:0008270">
    <property type="term" value="F:zinc ion binding"/>
    <property type="evidence" value="ECO:0007669"/>
    <property type="project" value="InterPro"/>
</dbReference>
<dbReference type="CDD" id="cd08254">
    <property type="entry name" value="hydroxyacyl_CoA_DH"/>
    <property type="match status" value="1"/>
</dbReference>
<dbReference type="eggNOG" id="COG1063">
    <property type="taxonomic scope" value="Bacteria"/>
</dbReference>
<dbReference type="KEGG" id="dni:HX89_03085"/>
<evidence type="ECO:0000256" key="2">
    <source>
        <dbReference type="ARBA" id="ARBA00022723"/>
    </source>
</evidence>
<comment type="cofactor">
    <cofactor evidence="1 5">
        <name>Zn(2+)</name>
        <dbReference type="ChEBI" id="CHEBI:29105"/>
    </cofactor>
</comment>
<dbReference type="InterPro" id="IPR002328">
    <property type="entry name" value="ADH_Zn_CS"/>
</dbReference>
<evidence type="ECO:0000313" key="7">
    <source>
        <dbReference type="Proteomes" id="UP000027986"/>
    </source>
</evidence>
<dbReference type="InterPro" id="IPR011032">
    <property type="entry name" value="GroES-like_sf"/>
</dbReference>
<keyword evidence="4" id="KW-0560">Oxidoreductase</keyword>
<evidence type="ECO:0000256" key="4">
    <source>
        <dbReference type="ARBA" id="ARBA00023002"/>
    </source>
</evidence>
<dbReference type="SUPFAM" id="SSF51735">
    <property type="entry name" value="NAD(P)-binding Rossmann-fold domains"/>
    <property type="match status" value="1"/>
</dbReference>
<protein>
    <submittedName>
        <fullName evidence="6">Zinc-binding dehydrogenase</fullName>
    </submittedName>
</protein>
<dbReference type="STRING" id="1274.HX89_03085"/>
<dbReference type="EMBL" id="CP008889">
    <property type="protein sequence ID" value="AIF40109.1"/>
    <property type="molecule type" value="Genomic_DNA"/>
</dbReference>
<proteinExistence type="inferred from homology"/>
<evidence type="ECO:0000313" key="6">
    <source>
        <dbReference type="EMBL" id="AIF40109.1"/>
    </source>
</evidence>
<keyword evidence="2 5" id="KW-0479">Metal-binding</keyword>
<reference evidence="6 7" key="1">
    <citation type="submission" date="2014-07" db="EMBL/GenBank/DDBJ databases">
        <title>Genome Sequencing of Dermacoccus nishinomiyaensis.</title>
        <authorList>
            <person name="Hong K.W."/>
            <person name="Chan K.G."/>
        </authorList>
    </citation>
    <scope>NUCLEOTIDE SEQUENCE [LARGE SCALE GENOMIC DNA]</scope>
    <source>
        <strain evidence="6 7">M25</strain>
    </source>
</reference>
<keyword evidence="3 5" id="KW-0862">Zinc</keyword>
<dbReference type="PANTHER" id="PTHR43401">
    <property type="entry name" value="L-THREONINE 3-DEHYDROGENASE"/>
    <property type="match status" value="1"/>
</dbReference>
<dbReference type="Pfam" id="PF00107">
    <property type="entry name" value="ADH_zinc_N"/>
    <property type="match status" value="1"/>
</dbReference>
<dbReference type="OrthoDB" id="9797931at2"/>
<dbReference type="Gene3D" id="3.90.180.10">
    <property type="entry name" value="Medium-chain alcohol dehydrogenases, catalytic domain"/>
    <property type="match status" value="1"/>
</dbReference>
<dbReference type="PROSITE" id="PS00059">
    <property type="entry name" value="ADH_ZINC"/>
    <property type="match status" value="1"/>
</dbReference>
<dbReference type="PANTHER" id="PTHR43401:SF2">
    <property type="entry name" value="L-THREONINE 3-DEHYDROGENASE"/>
    <property type="match status" value="1"/>
</dbReference>
<dbReference type="InterPro" id="IPR013154">
    <property type="entry name" value="ADH-like_N"/>
</dbReference>
<comment type="similarity">
    <text evidence="5">Belongs to the zinc-containing alcohol dehydrogenase family.</text>
</comment>
<dbReference type="InterPro" id="IPR020843">
    <property type="entry name" value="ER"/>
</dbReference>
<dbReference type="InterPro" id="IPR036291">
    <property type="entry name" value="NAD(P)-bd_dom_sf"/>
</dbReference>
<sequence>MDTMKAARLDVTHHTLNVEEVPVPTPGPGQAVIEVKAAGVCLSDVHLLEGLIAPQFLDSEKVTLGHEVAGVVTALGDGVPTLPGIEVGSRVLLQAGHRLPNGRILTRGVDYDGGYAEYALAQAETLVPIPDDLPFEQAAIIPDAVSTPWAAIQTSGRVRAGEAVGVWGLGGLGIHAVQLLRLIGASPIVAIDPLEAARERALAVGADVACAPEDAEDAIRQLSPRGLDVAFDFAGVAPVRAQAMASLAPQGRLVIVGLAGRPIEIPSDTAFAYKQLTLRGHYGSEGTDVHQLVALTRTKRLDLSASISGVFPLEEAPEVLERLARKDGNPIRFILHP</sequence>
<dbReference type="AlphaFoldDB" id="A0A075JDY5"/>
<organism evidence="6 7">
    <name type="scientific">Dermacoccus nishinomiyaensis</name>
    <dbReference type="NCBI Taxonomy" id="1274"/>
    <lineage>
        <taxon>Bacteria</taxon>
        <taxon>Bacillati</taxon>
        <taxon>Actinomycetota</taxon>
        <taxon>Actinomycetes</taxon>
        <taxon>Micrococcales</taxon>
        <taxon>Dermacoccaceae</taxon>
        <taxon>Dermacoccus</taxon>
    </lineage>
</organism>